<feature type="compositionally biased region" description="Low complexity" evidence="2">
    <location>
        <begin position="89"/>
        <end position="111"/>
    </location>
</feature>
<keyword evidence="4" id="KW-1185">Reference proteome</keyword>
<evidence type="ECO:0000313" key="4">
    <source>
        <dbReference type="Proteomes" id="UP001370490"/>
    </source>
</evidence>
<name>A0AAN8WCE7_9MAGN</name>
<dbReference type="GO" id="GO:0009793">
    <property type="term" value="P:embryo development ending in seed dormancy"/>
    <property type="evidence" value="ECO:0007669"/>
    <property type="project" value="InterPro"/>
</dbReference>
<dbReference type="InterPro" id="IPR005513">
    <property type="entry name" value="LEA_1"/>
</dbReference>
<sequence length="176" mass="17847">MQGARNAAEAVKETAANIGASAKASMEKTKAVVQEKTDKMTAHTPMEKEMAKEKKNVRVAEAEYRKQEVKESNAAARQAATAPGGHPKYSSGETDYTTGTGSYTHSTTGATAQPTGTHEMSATPGHGSGAPAGSVIEGIVGSRPIGIGTGTGGTTAQNTRVEGREGTGYGTGGGYA</sequence>
<reference evidence="3 4" key="1">
    <citation type="submission" date="2023-12" db="EMBL/GenBank/DDBJ databases">
        <title>A high-quality genome assembly for Dillenia turbinata (Dilleniales).</title>
        <authorList>
            <person name="Chanderbali A."/>
        </authorList>
    </citation>
    <scope>NUCLEOTIDE SEQUENCE [LARGE SCALE GENOMIC DNA]</scope>
    <source>
        <strain evidence="3">LSX21</strain>
        <tissue evidence="3">Leaf</tissue>
    </source>
</reference>
<feature type="compositionally biased region" description="Basic and acidic residues" evidence="2">
    <location>
        <begin position="25"/>
        <end position="71"/>
    </location>
</feature>
<evidence type="ECO:0000256" key="1">
    <source>
        <dbReference type="ARBA" id="ARBA00010975"/>
    </source>
</evidence>
<dbReference type="PANTHER" id="PTHR33493:SF2">
    <property type="entry name" value="LATE EMBRYOGENESIS ABUNDANT PROTEIN 46"/>
    <property type="match status" value="1"/>
</dbReference>
<dbReference type="AlphaFoldDB" id="A0AAN8WCE7"/>
<dbReference type="Pfam" id="PF03760">
    <property type="entry name" value="LEA_1"/>
    <property type="match status" value="1"/>
</dbReference>
<feature type="compositionally biased region" description="Gly residues" evidence="2">
    <location>
        <begin position="166"/>
        <end position="176"/>
    </location>
</feature>
<comment type="similarity">
    <text evidence="1">Belongs to the LEA type 1 family.</text>
</comment>
<evidence type="ECO:0000256" key="2">
    <source>
        <dbReference type="SAM" id="MobiDB-lite"/>
    </source>
</evidence>
<comment type="caution">
    <text evidence="3">The sequence shown here is derived from an EMBL/GenBank/DDBJ whole genome shotgun (WGS) entry which is preliminary data.</text>
</comment>
<protein>
    <submittedName>
        <fullName evidence="3">Late embryogenesis abundant protein, LEA_1 subgroup</fullName>
    </submittedName>
</protein>
<evidence type="ECO:0000313" key="3">
    <source>
        <dbReference type="EMBL" id="KAK6945371.1"/>
    </source>
</evidence>
<feature type="region of interest" description="Disordered" evidence="2">
    <location>
        <begin position="1"/>
        <end position="176"/>
    </location>
</feature>
<dbReference type="Proteomes" id="UP001370490">
    <property type="component" value="Unassembled WGS sequence"/>
</dbReference>
<dbReference type="PANTHER" id="PTHR33493">
    <property type="entry name" value="LATE EMBRYOGENESIS ABUNDANT PROTEIN 6-RELATED"/>
    <property type="match status" value="1"/>
</dbReference>
<accession>A0AAN8WCE7</accession>
<organism evidence="3 4">
    <name type="scientific">Dillenia turbinata</name>
    <dbReference type="NCBI Taxonomy" id="194707"/>
    <lineage>
        <taxon>Eukaryota</taxon>
        <taxon>Viridiplantae</taxon>
        <taxon>Streptophyta</taxon>
        <taxon>Embryophyta</taxon>
        <taxon>Tracheophyta</taxon>
        <taxon>Spermatophyta</taxon>
        <taxon>Magnoliopsida</taxon>
        <taxon>eudicotyledons</taxon>
        <taxon>Gunneridae</taxon>
        <taxon>Pentapetalae</taxon>
        <taxon>Dilleniales</taxon>
        <taxon>Dilleniaceae</taxon>
        <taxon>Dillenia</taxon>
    </lineage>
</organism>
<gene>
    <name evidence="3" type="ORF">RJ641_026473</name>
</gene>
<dbReference type="EMBL" id="JBAMMX010000003">
    <property type="protein sequence ID" value="KAK6945371.1"/>
    <property type="molecule type" value="Genomic_DNA"/>
</dbReference>
<proteinExistence type="inferred from homology"/>